<accession>A0A1J4J4E4</accession>
<dbReference type="CDD" id="cd11282">
    <property type="entry name" value="ADF_coactosin_like"/>
    <property type="match status" value="1"/>
</dbReference>
<dbReference type="GeneID" id="94848044"/>
<evidence type="ECO:0000313" key="8">
    <source>
        <dbReference type="Proteomes" id="UP000179807"/>
    </source>
</evidence>
<dbReference type="OrthoDB" id="20822at2759"/>
<comment type="caution">
    <text evidence="7">The sequence shown here is derived from an EMBL/GenBank/DDBJ whole genome shotgun (WGS) entry which is preliminary data.</text>
</comment>
<evidence type="ECO:0000313" key="7">
    <source>
        <dbReference type="EMBL" id="OHS93015.1"/>
    </source>
</evidence>
<feature type="domain" description="ADF-H" evidence="6">
    <location>
        <begin position="1"/>
        <end position="133"/>
    </location>
</feature>
<comment type="subcellular location">
    <subcellularLocation>
        <location evidence="1">Cytoplasm</location>
        <location evidence="1">Cytoskeleton</location>
    </subcellularLocation>
</comment>
<dbReference type="Gene3D" id="3.40.20.10">
    <property type="entry name" value="Severin"/>
    <property type="match status" value="1"/>
</dbReference>
<sequence length="144" mass="16384">MSDCSAPEILEAYTAVRNDADETNWLLITYEEGSNKKWCLFAKGEGGLEEMKSHITPDFIGFGYLRVIAGDEMSKRPKFVFIKYISKGLKMTVKALMNVHRGDVEKVFNQYNVSLEVETLDELTEEEVTTRVRKAGGARYTKDE</sequence>
<dbReference type="GO" id="GO:0005884">
    <property type="term" value="C:actin filament"/>
    <property type="evidence" value="ECO:0007669"/>
    <property type="project" value="TreeGrafter"/>
</dbReference>
<dbReference type="InterPro" id="IPR002108">
    <property type="entry name" value="ADF-H"/>
</dbReference>
<evidence type="ECO:0000256" key="4">
    <source>
        <dbReference type="ARBA" id="ARBA00023212"/>
    </source>
</evidence>
<dbReference type="VEuPathDB" id="TrichDB:TRFO_40668"/>
<name>A0A1J4J4E4_9EUKA</name>
<dbReference type="InterPro" id="IPR029006">
    <property type="entry name" value="ADF-H/Gelsolin-like_dom_sf"/>
</dbReference>
<evidence type="ECO:0000256" key="1">
    <source>
        <dbReference type="ARBA" id="ARBA00004245"/>
    </source>
</evidence>
<dbReference type="GO" id="GO:0030864">
    <property type="term" value="C:cortical actin cytoskeleton"/>
    <property type="evidence" value="ECO:0007669"/>
    <property type="project" value="TreeGrafter"/>
</dbReference>
<evidence type="ECO:0000256" key="3">
    <source>
        <dbReference type="ARBA" id="ARBA00023203"/>
    </source>
</evidence>
<organism evidence="7 8">
    <name type="scientific">Tritrichomonas foetus</name>
    <dbReference type="NCBI Taxonomy" id="1144522"/>
    <lineage>
        <taxon>Eukaryota</taxon>
        <taxon>Metamonada</taxon>
        <taxon>Parabasalia</taxon>
        <taxon>Tritrichomonadida</taxon>
        <taxon>Tritrichomonadidae</taxon>
        <taxon>Tritrichomonas</taxon>
    </lineage>
</organism>
<dbReference type="SMART" id="SM00102">
    <property type="entry name" value="ADF"/>
    <property type="match status" value="1"/>
</dbReference>
<evidence type="ECO:0000256" key="2">
    <source>
        <dbReference type="ARBA" id="ARBA00022490"/>
    </source>
</evidence>
<keyword evidence="3" id="KW-0009">Actin-binding</keyword>
<dbReference type="GO" id="GO:0051015">
    <property type="term" value="F:actin filament binding"/>
    <property type="evidence" value="ECO:0007669"/>
    <property type="project" value="TreeGrafter"/>
</dbReference>
<dbReference type="FunFam" id="3.40.20.10:FF:000018">
    <property type="entry name" value="Coactosin-like 1"/>
    <property type="match status" value="1"/>
</dbReference>
<dbReference type="RefSeq" id="XP_068346152.1">
    <property type="nucleotide sequence ID" value="XM_068513340.1"/>
</dbReference>
<dbReference type="EMBL" id="MLAK01001443">
    <property type="protein sequence ID" value="OHS93015.1"/>
    <property type="molecule type" value="Genomic_DNA"/>
</dbReference>
<keyword evidence="4" id="KW-0206">Cytoskeleton</keyword>
<dbReference type="Proteomes" id="UP000179807">
    <property type="component" value="Unassembled WGS sequence"/>
</dbReference>
<keyword evidence="2" id="KW-0963">Cytoplasm</keyword>
<evidence type="ECO:0000259" key="6">
    <source>
        <dbReference type="PROSITE" id="PS51263"/>
    </source>
</evidence>
<evidence type="ECO:0000256" key="5">
    <source>
        <dbReference type="ARBA" id="ARBA00038052"/>
    </source>
</evidence>
<gene>
    <name evidence="7" type="ORF">TRFO_40668</name>
</gene>
<dbReference type="GO" id="GO:0030833">
    <property type="term" value="P:regulation of actin filament polymerization"/>
    <property type="evidence" value="ECO:0007669"/>
    <property type="project" value="TreeGrafter"/>
</dbReference>
<dbReference type="PROSITE" id="PS51263">
    <property type="entry name" value="ADF_H"/>
    <property type="match status" value="1"/>
</dbReference>
<dbReference type="SUPFAM" id="SSF55753">
    <property type="entry name" value="Actin depolymerizing proteins"/>
    <property type="match status" value="1"/>
</dbReference>
<dbReference type="PANTHER" id="PTHR10829">
    <property type="entry name" value="CORTACTIN AND DREBRIN"/>
    <property type="match status" value="1"/>
</dbReference>
<dbReference type="Pfam" id="PF00241">
    <property type="entry name" value="Cofilin_ADF"/>
    <property type="match status" value="1"/>
</dbReference>
<dbReference type="AlphaFoldDB" id="A0A1J4J4E4"/>
<keyword evidence="8" id="KW-1185">Reference proteome</keyword>
<proteinExistence type="inferred from homology"/>
<protein>
    <submittedName>
        <fullName evidence="7">Cofilin/tropomyosin-type actin-binding protein</fullName>
    </submittedName>
</protein>
<comment type="similarity">
    <text evidence="5">Belongs to the actin-binding proteins ADF family. Coactosin subfamily.</text>
</comment>
<reference evidence="7" key="1">
    <citation type="submission" date="2016-10" db="EMBL/GenBank/DDBJ databases">
        <authorList>
            <person name="Benchimol M."/>
            <person name="Almeida L.G."/>
            <person name="Vasconcelos A.T."/>
            <person name="Perreira-Neves A."/>
            <person name="Rosa I.A."/>
            <person name="Tasca T."/>
            <person name="Bogo M.R."/>
            <person name="de Souza W."/>
        </authorList>
    </citation>
    <scope>NUCLEOTIDE SEQUENCE [LARGE SCALE GENOMIC DNA]</scope>
    <source>
        <strain evidence="7">K</strain>
    </source>
</reference>
<dbReference type="PANTHER" id="PTHR10829:SF25">
    <property type="entry name" value="DREBRIN-LIKE PROTEIN"/>
    <property type="match status" value="1"/>
</dbReference>